<reference evidence="2" key="1">
    <citation type="journal article" date="2019" name="Int. J. Syst. Evol. Microbiol.">
        <title>The Global Catalogue of Microorganisms (GCM) 10K type strain sequencing project: providing services to taxonomists for standard genome sequencing and annotation.</title>
        <authorList>
            <consortium name="The Broad Institute Genomics Platform"/>
            <consortium name="The Broad Institute Genome Sequencing Center for Infectious Disease"/>
            <person name="Wu L."/>
            <person name="Ma J."/>
        </authorList>
    </citation>
    <scope>NUCLEOTIDE SEQUENCE [LARGE SCALE GENOMIC DNA]</scope>
    <source>
        <strain evidence="2">KCTC 52127</strain>
    </source>
</reference>
<name>A0ABW5LQ04_9FLAO</name>
<sequence>MKKSRGVLSEKERLSLLVKKIAKQCKSLDELTKKLREQQLQPYYRKELLAGVRLGNRKLRLTTLGVDKSHLKALTREQKRLDGLRCKNQKNRRGREW</sequence>
<dbReference type="EMBL" id="JBHULH010000001">
    <property type="protein sequence ID" value="MFD2565896.1"/>
    <property type="molecule type" value="Genomic_DNA"/>
</dbReference>
<evidence type="ECO:0008006" key="3">
    <source>
        <dbReference type="Google" id="ProtNLM"/>
    </source>
</evidence>
<protein>
    <recommendedName>
        <fullName evidence="3">Transposase</fullName>
    </recommendedName>
</protein>
<accession>A0ABW5LQ04</accession>
<keyword evidence="2" id="KW-1185">Reference proteome</keyword>
<evidence type="ECO:0000313" key="2">
    <source>
        <dbReference type="Proteomes" id="UP001597508"/>
    </source>
</evidence>
<dbReference type="Proteomes" id="UP001597508">
    <property type="component" value="Unassembled WGS sequence"/>
</dbReference>
<organism evidence="1 2">
    <name type="scientific">Pseudotenacibaculum haliotis</name>
    <dbReference type="NCBI Taxonomy" id="1862138"/>
    <lineage>
        <taxon>Bacteria</taxon>
        <taxon>Pseudomonadati</taxon>
        <taxon>Bacteroidota</taxon>
        <taxon>Flavobacteriia</taxon>
        <taxon>Flavobacteriales</taxon>
        <taxon>Flavobacteriaceae</taxon>
        <taxon>Pseudotenacibaculum</taxon>
    </lineage>
</organism>
<dbReference type="RefSeq" id="WP_379664621.1">
    <property type="nucleotide sequence ID" value="NZ_JBHULH010000001.1"/>
</dbReference>
<evidence type="ECO:0000313" key="1">
    <source>
        <dbReference type="EMBL" id="MFD2565896.1"/>
    </source>
</evidence>
<proteinExistence type="predicted"/>
<gene>
    <name evidence="1" type="ORF">ACFSRZ_00855</name>
</gene>
<comment type="caution">
    <text evidence="1">The sequence shown here is derived from an EMBL/GenBank/DDBJ whole genome shotgun (WGS) entry which is preliminary data.</text>
</comment>